<evidence type="ECO:0008006" key="4">
    <source>
        <dbReference type="Google" id="ProtNLM"/>
    </source>
</evidence>
<name>F2HH83_9CRYP</name>
<keyword evidence="1" id="KW-0812">Transmembrane</keyword>
<geneLocation type="nucleomorph" evidence="2"/>
<dbReference type="Proteomes" id="UP000243423">
    <property type="component" value="Nucleomorph 1"/>
</dbReference>
<keyword evidence="2" id="KW-0542">Nucleomorph</keyword>
<evidence type="ECO:0000313" key="2">
    <source>
        <dbReference type="EMBL" id="AEA38679.1"/>
    </source>
</evidence>
<evidence type="ECO:0000256" key="1">
    <source>
        <dbReference type="SAM" id="Phobius"/>
    </source>
</evidence>
<reference evidence="2 3" key="1">
    <citation type="journal article" date="2011" name="Genome Biol. Evol.">
        <title>Complete nucleomorph genome sequence of the nonphotosynthetic alga Cryptomonas paramecium reveals a core nucleomorph gene set.</title>
        <authorList>
            <person name="Tanifuji G."/>
            <person name="Onodera N.T."/>
            <person name="Wheeler T.J."/>
            <person name="Dlutek M."/>
            <person name="Donaher N."/>
            <person name="Archibald J.M."/>
        </authorList>
    </citation>
    <scope>NUCLEOTIDE SEQUENCE [LARGE SCALE GENOMIC DNA]</scope>
    <source>
        <strain evidence="2 3">CCAP977/2A</strain>
    </source>
</reference>
<evidence type="ECO:0000313" key="3">
    <source>
        <dbReference type="Proteomes" id="UP000243423"/>
    </source>
</evidence>
<keyword evidence="1" id="KW-1133">Transmembrane helix</keyword>
<dbReference type="AlphaFoldDB" id="F2HH83"/>
<sequence length="145" mass="18086">MGFFIYLIKLRYIKIYLIFFYIFIFFISCWQIMVFCLISKKNIFYKIYFRNFLNFIQIKPILYRISGLVCEYNGNLKACIIFYSIFLQFEITNLKFSYKYAIFNFWQNKIFFLKYVFSRLYVNCNQSFMEILLFEIKIFEKKNIQ</sequence>
<gene>
    <name evidence="2" type="ORF">CPARA_1gp021</name>
</gene>
<organism evidence="2 3">
    <name type="scientific">Cryptomonas paramaecium</name>
    <dbReference type="NCBI Taxonomy" id="2898"/>
    <lineage>
        <taxon>Eukaryota</taxon>
        <taxon>Cryptophyceae</taxon>
        <taxon>Cryptomonadales</taxon>
        <taxon>Cryptomonadaceae</taxon>
        <taxon>Cryptomonas</taxon>
    </lineage>
</organism>
<proteinExistence type="predicted"/>
<dbReference type="EMBL" id="CP002172">
    <property type="protein sequence ID" value="AEA38679.1"/>
    <property type="molecule type" value="Genomic_DNA"/>
</dbReference>
<dbReference type="RefSeq" id="XP_003239577.1">
    <property type="nucleotide sequence ID" value="XM_003239529.1"/>
</dbReference>
<feature type="transmembrane region" description="Helical" evidence="1">
    <location>
        <begin position="15"/>
        <end position="38"/>
    </location>
</feature>
<accession>F2HH83</accession>
<keyword evidence="1" id="KW-0472">Membrane</keyword>
<dbReference type="GeneID" id="10446982"/>
<protein>
    <recommendedName>
        <fullName evidence="4">Transmembrane protein</fullName>
    </recommendedName>
</protein>